<keyword evidence="3" id="KW-0547">Nucleotide-binding</keyword>
<feature type="domain" description="AAA+ ATPase" evidence="6">
    <location>
        <begin position="137"/>
        <end position="277"/>
    </location>
</feature>
<dbReference type="PANTHER" id="PTHR23077:SF171">
    <property type="entry name" value="NUCLEAR VALOSIN-CONTAINING PROTEIN-LIKE"/>
    <property type="match status" value="1"/>
</dbReference>
<dbReference type="AlphaFoldDB" id="A0A8H5BRM5"/>
<evidence type="ECO:0000256" key="3">
    <source>
        <dbReference type="ARBA" id="ARBA00022741"/>
    </source>
</evidence>
<feature type="compositionally biased region" description="Basic and acidic residues" evidence="5">
    <location>
        <begin position="731"/>
        <end position="742"/>
    </location>
</feature>
<dbReference type="CDD" id="cd19518">
    <property type="entry name" value="RecA-like_NVL_r1-like"/>
    <property type="match status" value="1"/>
</dbReference>
<dbReference type="PANTHER" id="PTHR23077">
    <property type="entry name" value="AAA-FAMILY ATPASE"/>
    <property type="match status" value="1"/>
</dbReference>
<keyword evidence="2" id="KW-0677">Repeat</keyword>
<organism evidence="7 8">
    <name type="scientific">Psilocybe cf. subviscida</name>
    <dbReference type="NCBI Taxonomy" id="2480587"/>
    <lineage>
        <taxon>Eukaryota</taxon>
        <taxon>Fungi</taxon>
        <taxon>Dikarya</taxon>
        <taxon>Basidiomycota</taxon>
        <taxon>Agaricomycotina</taxon>
        <taxon>Agaricomycetes</taxon>
        <taxon>Agaricomycetidae</taxon>
        <taxon>Agaricales</taxon>
        <taxon>Agaricineae</taxon>
        <taxon>Strophariaceae</taxon>
        <taxon>Psilocybe</taxon>
    </lineage>
</organism>
<dbReference type="Pfam" id="PF00004">
    <property type="entry name" value="AAA"/>
    <property type="match status" value="2"/>
</dbReference>
<comment type="caution">
    <text evidence="7">The sequence shown here is derived from an EMBL/GenBank/DDBJ whole genome shotgun (WGS) entry which is preliminary data.</text>
</comment>
<dbReference type="SUPFAM" id="SSF52540">
    <property type="entry name" value="P-loop containing nucleoside triphosphate hydrolases"/>
    <property type="match status" value="2"/>
</dbReference>
<dbReference type="FunFam" id="3.40.50.300:FF:000365">
    <property type="entry name" value="Ribosome biogenesis ATPase RIX7"/>
    <property type="match status" value="1"/>
</dbReference>
<dbReference type="GO" id="GO:0005634">
    <property type="term" value="C:nucleus"/>
    <property type="evidence" value="ECO:0007669"/>
    <property type="project" value="TreeGrafter"/>
</dbReference>
<evidence type="ECO:0000259" key="6">
    <source>
        <dbReference type="SMART" id="SM00382"/>
    </source>
</evidence>
<sequence>MQGLWSNHRRKALNLNAPPSPGASNPPTPAAEEPTTPGPSTLVDAPVVSTNEVEPEASAQLSAKRKLRTSRTTEGSSKRSKIATTPASGGANGKDYSPPTARLSDLGGVEDIIERILELVTMPIQHPEIYLHTGVHAPRGVLLHGPPGCGKTLIAHAIAGEVGVPFISISAPSIVSGMSGESEKTLRDTFEEAKRVAPCILFIDEIDAITPKRESAQREMERRIVAQFLTCMDDLAWEKTDNKAVVVIGATNRPDSLDAALRRAGRFDNEISIGVPDDEARSRILKVLCAKMRLDGDFDFMALAKATPGYVGADLAALTGAAGIIAVKRMFQQLSDGTLVLPENETVSNDANENTDVDMSVDPAPAQTADFTHSKPPLFADLASMVSKGSIAHFLIAHPEPLTEAQLAPLCITYGDFMLAMKQIQPSSKREGFATVPDVTWADIGALHGTREELHMAIVQPIKRPELFSAVGIQAPCGVLLWGPPGCGKTLLAKAVANESRANFISVKGPELLNKYVGESERAVRQVFSRARASAPCVIFFDELDALVPRRDDNLSESSARVVNTLLTELDGLDARKSVYVIAATNRPDMIDPAMVRPGRLDKLLYVDLPSPSERAEILRTLIRKVPLYNDANVPVLQTKEAIEKLIADKCEGYSGADLAALVREAGVTALKRTLGALDAMEDDRVMNQQILVELADFVRAVEKVVPSVSVSQRRKYHNLRSKFAGLPVGARRDEDDKRMEESNTGSVNEAAA</sequence>
<gene>
    <name evidence="7" type="ORF">D9619_005001</name>
</gene>
<evidence type="ECO:0000256" key="1">
    <source>
        <dbReference type="ARBA" id="ARBA00006914"/>
    </source>
</evidence>
<dbReference type="Proteomes" id="UP000567179">
    <property type="component" value="Unassembled WGS sequence"/>
</dbReference>
<dbReference type="EMBL" id="JAACJJ010000014">
    <property type="protein sequence ID" value="KAF5327052.1"/>
    <property type="molecule type" value="Genomic_DNA"/>
</dbReference>
<dbReference type="OrthoDB" id="27435at2759"/>
<dbReference type="SMART" id="SM00382">
    <property type="entry name" value="AAA"/>
    <property type="match status" value="2"/>
</dbReference>
<feature type="region of interest" description="Disordered" evidence="5">
    <location>
        <begin position="731"/>
        <end position="753"/>
    </location>
</feature>
<evidence type="ECO:0000256" key="2">
    <source>
        <dbReference type="ARBA" id="ARBA00022737"/>
    </source>
</evidence>
<evidence type="ECO:0000313" key="8">
    <source>
        <dbReference type="Proteomes" id="UP000567179"/>
    </source>
</evidence>
<dbReference type="CDD" id="cd19530">
    <property type="entry name" value="RecA-like_NVL_r2-like"/>
    <property type="match status" value="1"/>
</dbReference>
<dbReference type="FunFam" id="3.40.50.300:FF:000018">
    <property type="entry name" value="Cell division control 48"/>
    <property type="match status" value="1"/>
</dbReference>
<dbReference type="InterPro" id="IPR041569">
    <property type="entry name" value="AAA_lid_3"/>
</dbReference>
<dbReference type="PROSITE" id="PS00674">
    <property type="entry name" value="AAA"/>
    <property type="match status" value="1"/>
</dbReference>
<proteinExistence type="inferred from homology"/>
<evidence type="ECO:0000256" key="4">
    <source>
        <dbReference type="ARBA" id="ARBA00022840"/>
    </source>
</evidence>
<dbReference type="FunFam" id="1.10.8.60:FF:000081">
    <property type="entry name" value="AAA family ATPase/60S ribosome export protein"/>
    <property type="match status" value="1"/>
</dbReference>
<dbReference type="GO" id="GO:0016887">
    <property type="term" value="F:ATP hydrolysis activity"/>
    <property type="evidence" value="ECO:0007669"/>
    <property type="project" value="InterPro"/>
</dbReference>
<feature type="compositionally biased region" description="Pro residues" evidence="5">
    <location>
        <begin position="18"/>
        <end position="29"/>
    </location>
</feature>
<dbReference type="GO" id="GO:0003723">
    <property type="term" value="F:RNA binding"/>
    <property type="evidence" value="ECO:0007669"/>
    <property type="project" value="TreeGrafter"/>
</dbReference>
<dbReference type="Gene3D" id="1.10.8.60">
    <property type="match status" value="2"/>
</dbReference>
<accession>A0A8H5BRM5</accession>
<dbReference type="InterPro" id="IPR050168">
    <property type="entry name" value="AAA_ATPase_domain"/>
</dbReference>
<dbReference type="GO" id="GO:1990275">
    <property type="term" value="F:preribosome binding"/>
    <property type="evidence" value="ECO:0007669"/>
    <property type="project" value="TreeGrafter"/>
</dbReference>
<reference evidence="7 8" key="1">
    <citation type="journal article" date="2020" name="ISME J.">
        <title>Uncovering the hidden diversity of litter-decomposition mechanisms in mushroom-forming fungi.</title>
        <authorList>
            <person name="Floudas D."/>
            <person name="Bentzer J."/>
            <person name="Ahren D."/>
            <person name="Johansson T."/>
            <person name="Persson P."/>
            <person name="Tunlid A."/>
        </authorList>
    </citation>
    <scope>NUCLEOTIDE SEQUENCE [LARGE SCALE GENOMIC DNA]</scope>
    <source>
        <strain evidence="7 8">CBS 101986</strain>
    </source>
</reference>
<comment type="similarity">
    <text evidence="1">Belongs to the AAA ATPase family.</text>
</comment>
<evidence type="ECO:0000313" key="7">
    <source>
        <dbReference type="EMBL" id="KAF5327052.1"/>
    </source>
</evidence>
<dbReference type="InterPro" id="IPR003593">
    <property type="entry name" value="AAA+_ATPase"/>
</dbReference>
<keyword evidence="4" id="KW-0067">ATP-binding</keyword>
<dbReference type="Pfam" id="PF17862">
    <property type="entry name" value="AAA_lid_3"/>
    <property type="match status" value="2"/>
</dbReference>
<name>A0A8H5BRM5_9AGAR</name>
<dbReference type="InterPro" id="IPR027417">
    <property type="entry name" value="P-loop_NTPase"/>
</dbReference>
<dbReference type="GO" id="GO:0005524">
    <property type="term" value="F:ATP binding"/>
    <property type="evidence" value="ECO:0007669"/>
    <property type="project" value="UniProtKB-KW"/>
</dbReference>
<keyword evidence="8" id="KW-1185">Reference proteome</keyword>
<dbReference type="InterPro" id="IPR003960">
    <property type="entry name" value="ATPase_AAA_CS"/>
</dbReference>
<feature type="compositionally biased region" description="Polar residues" evidence="5">
    <location>
        <begin position="743"/>
        <end position="753"/>
    </location>
</feature>
<evidence type="ECO:0000256" key="5">
    <source>
        <dbReference type="SAM" id="MobiDB-lite"/>
    </source>
</evidence>
<dbReference type="InterPro" id="IPR003959">
    <property type="entry name" value="ATPase_AAA_core"/>
</dbReference>
<protein>
    <recommendedName>
        <fullName evidence="6">AAA+ ATPase domain-containing protein</fullName>
    </recommendedName>
</protein>
<dbReference type="GO" id="GO:0042254">
    <property type="term" value="P:ribosome biogenesis"/>
    <property type="evidence" value="ECO:0007669"/>
    <property type="project" value="TreeGrafter"/>
</dbReference>
<dbReference type="Gene3D" id="3.40.50.300">
    <property type="entry name" value="P-loop containing nucleotide triphosphate hydrolases"/>
    <property type="match status" value="2"/>
</dbReference>
<feature type="region of interest" description="Disordered" evidence="5">
    <location>
        <begin position="1"/>
        <end position="102"/>
    </location>
</feature>
<feature type="domain" description="AAA+ ATPase" evidence="6">
    <location>
        <begin position="475"/>
        <end position="611"/>
    </location>
</feature>